<dbReference type="InterPro" id="IPR013658">
    <property type="entry name" value="SGL"/>
</dbReference>
<evidence type="ECO:0000313" key="3">
    <source>
        <dbReference type="EMBL" id="KAF2102264.1"/>
    </source>
</evidence>
<evidence type="ECO:0000313" key="4">
    <source>
        <dbReference type="Proteomes" id="UP000799772"/>
    </source>
</evidence>
<keyword evidence="1" id="KW-0732">Signal</keyword>
<organism evidence="3 4">
    <name type="scientific">Rhizodiscina lignyota</name>
    <dbReference type="NCBI Taxonomy" id="1504668"/>
    <lineage>
        <taxon>Eukaryota</taxon>
        <taxon>Fungi</taxon>
        <taxon>Dikarya</taxon>
        <taxon>Ascomycota</taxon>
        <taxon>Pezizomycotina</taxon>
        <taxon>Dothideomycetes</taxon>
        <taxon>Pleosporomycetidae</taxon>
        <taxon>Aulographales</taxon>
        <taxon>Rhizodiscinaceae</taxon>
        <taxon>Rhizodiscina</taxon>
    </lineage>
</organism>
<comment type="caution">
    <text evidence="3">The sequence shown here is derived from an EMBL/GenBank/DDBJ whole genome shotgun (WGS) entry which is preliminary data.</text>
</comment>
<dbReference type="Gene3D" id="2.120.10.30">
    <property type="entry name" value="TolB, C-terminal domain"/>
    <property type="match status" value="1"/>
</dbReference>
<dbReference type="Pfam" id="PF08450">
    <property type="entry name" value="SGL"/>
    <property type="match status" value="1"/>
</dbReference>
<gene>
    <name evidence="3" type="ORF">NA57DRAFT_64799</name>
</gene>
<sequence>MRAILHLAGLPLALGRFLKPLPSGFEHTPGSWAWMSYDEPDFRVLPGHFNRSVLYAPWNATVSDPTLNKVNDHLNYTDFVAYDPQFFDIIGPEATIEHLHLLPYQTHEASCWNPESKELFFAEWGPPGGNNGTHTWQYLMNTETNELRNITTDPPTVNAHGCTFYKGKMYVVTDGDHHESGQIVEIDPKTLKKTVLLNNVFEQPFIGFNDIDIDEDGNFWVTDSRSGINRAIIPWWPRTRPGLYVVNATTWRPKPVWYTNDFAVSSANGIAVTATVNAAVDPTYIYSNFALMAYDIDLEGTILTNPRLLNNPIAYYYDGLRVSRNGWIFGGAGQSVDIIHPVTGLTLGSIRVGGGLNVAVNVAFGKHEMWIVGKGGVWHVKGIKERLDRTW</sequence>
<evidence type="ECO:0000256" key="1">
    <source>
        <dbReference type="SAM" id="SignalP"/>
    </source>
</evidence>
<dbReference type="InterPro" id="IPR052988">
    <property type="entry name" value="Oryzine_lactonohydrolase"/>
</dbReference>
<dbReference type="EMBL" id="ML978123">
    <property type="protein sequence ID" value="KAF2102264.1"/>
    <property type="molecule type" value="Genomic_DNA"/>
</dbReference>
<evidence type="ECO:0000259" key="2">
    <source>
        <dbReference type="Pfam" id="PF08450"/>
    </source>
</evidence>
<feature type="domain" description="SMP-30/Gluconolactonase/LRE-like region" evidence="2">
    <location>
        <begin position="152"/>
        <end position="367"/>
    </location>
</feature>
<keyword evidence="4" id="KW-1185">Reference proteome</keyword>
<accession>A0A9P4ME50</accession>
<name>A0A9P4ME50_9PEZI</name>
<feature type="signal peptide" evidence="1">
    <location>
        <begin position="1"/>
        <end position="15"/>
    </location>
</feature>
<dbReference type="PANTHER" id="PTHR47064:SF2">
    <property type="entry name" value="SMP-30_GLUCONOLACTONASE_LRE-LIKE REGION DOMAIN-CONTAINING PROTEIN-RELATED"/>
    <property type="match status" value="1"/>
</dbReference>
<dbReference type="PANTHER" id="PTHR47064">
    <property type="entry name" value="PUTATIVE (AFU_ORTHOLOGUE AFUA_1G08990)-RELATED"/>
    <property type="match status" value="1"/>
</dbReference>
<feature type="chain" id="PRO_5040229513" description="SMP-30/Gluconolactonase/LRE-like region domain-containing protein" evidence="1">
    <location>
        <begin position="16"/>
        <end position="391"/>
    </location>
</feature>
<dbReference type="AlphaFoldDB" id="A0A9P4ME50"/>
<dbReference type="SUPFAM" id="SSF63829">
    <property type="entry name" value="Calcium-dependent phosphotriesterase"/>
    <property type="match status" value="1"/>
</dbReference>
<proteinExistence type="predicted"/>
<protein>
    <recommendedName>
        <fullName evidence="2">SMP-30/Gluconolactonase/LRE-like region domain-containing protein</fullName>
    </recommendedName>
</protein>
<dbReference type="Proteomes" id="UP000799772">
    <property type="component" value="Unassembled WGS sequence"/>
</dbReference>
<reference evidence="3" key="1">
    <citation type="journal article" date="2020" name="Stud. Mycol.">
        <title>101 Dothideomycetes genomes: a test case for predicting lifestyles and emergence of pathogens.</title>
        <authorList>
            <person name="Haridas S."/>
            <person name="Albert R."/>
            <person name="Binder M."/>
            <person name="Bloem J."/>
            <person name="Labutti K."/>
            <person name="Salamov A."/>
            <person name="Andreopoulos B."/>
            <person name="Baker S."/>
            <person name="Barry K."/>
            <person name="Bills G."/>
            <person name="Bluhm B."/>
            <person name="Cannon C."/>
            <person name="Castanera R."/>
            <person name="Culley D."/>
            <person name="Daum C."/>
            <person name="Ezra D."/>
            <person name="Gonzalez J."/>
            <person name="Henrissat B."/>
            <person name="Kuo A."/>
            <person name="Liang C."/>
            <person name="Lipzen A."/>
            <person name="Lutzoni F."/>
            <person name="Magnuson J."/>
            <person name="Mondo S."/>
            <person name="Nolan M."/>
            <person name="Ohm R."/>
            <person name="Pangilinan J."/>
            <person name="Park H.-J."/>
            <person name="Ramirez L."/>
            <person name="Alfaro M."/>
            <person name="Sun H."/>
            <person name="Tritt A."/>
            <person name="Yoshinaga Y."/>
            <person name="Zwiers L.-H."/>
            <person name="Turgeon B."/>
            <person name="Goodwin S."/>
            <person name="Spatafora J."/>
            <person name="Crous P."/>
            <person name="Grigoriev I."/>
        </authorList>
    </citation>
    <scope>NUCLEOTIDE SEQUENCE</scope>
    <source>
        <strain evidence="3">CBS 133067</strain>
    </source>
</reference>
<dbReference type="OrthoDB" id="423498at2759"/>
<dbReference type="InterPro" id="IPR011042">
    <property type="entry name" value="6-blade_b-propeller_TolB-like"/>
</dbReference>